<name>A0A1X1WCM8_MYCIR</name>
<dbReference type="Pfam" id="PF18844">
    <property type="entry name" value="baeRF_family2"/>
    <property type="match status" value="1"/>
</dbReference>
<organism evidence="1 2">
    <name type="scientific">Mycolicibacterium iranicum</name>
    <name type="common">Mycobacterium iranicum</name>
    <dbReference type="NCBI Taxonomy" id="912594"/>
    <lineage>
        <taxon>Bacteria</taxon>
        <taxon>Bacillati</taxon>
        <taxon>Actinomycetota</taxon>
        <taxon>Actinomycetes</taxon>
        <taxon>Mycobacteriales</taxon>
        <taxon>Mycobacteriaceae</taxon>
        <taxon>Mycolicibacterium</taxon>
    </lineage>
</organism>
<evidence type="ECO:0008006" key="3">
    <source>
        <dbReference type="Google" id="ProtNLM"/>
    </source>
</evidence>
<dbReference type="RefSeq" id="WP_085177412.1">
    <property type="nucleotide sequence ID" value="NZ_LQPC01000047.1"/>
</dbReference>
<gene>
    <name evidence="1" type="ORF">AWC12_23135</name>
</gene>
<protein>
    <recommendedName>
        <fullName evidence="3">Peptide chain release factor 1</fullName>
    </recommendedName>
</protein>
<comment type="caution">
    <text evidence="1">The sequence shown here is derived from an EMBL/GenBank/DDBJ whole genome shotgun (WGS) entry which is preliminary data.</text>
</comment>
<dbReference type="Proteomes" id="UP000193622">
    <property type="component" value="Unassembled WGS sequence"/>
</dbReference>
<dbReference type="AlphaFoldDB" id="A0A1X1WCM8"/>
<proteinExistence type="predicted"/>
<dbReference type="InterPro" id="IPR040701">
    <property type="entry name" value="Bact_RF_family2"/>
</dbReference>
<sequence>MDADRLRRIADAQGPFVSLYVDDTRNTADAEKQAQSRWSAIRRHLEDSGLSEHVVGAVERAVLHSRPGVGPKSRAVIAGREGVLLNELLDNPLPVTHLRVSDYPYVLPLFEFGAFKPTFVFASVDHLGAELSVHIGAGVHTEVVEGQAFQVHTPTTAGWNGYGDLQHTTDEAIRTNVRAIAERITKAADESHAELVLVCGEVRARTDVASALPQRVADRVVFLPAGARGGRAAEHDVATAIDEELARRRHDAVNTVVARFEAERARASGFAVQGLPGVCTALRDGAVDVLLVGDLGNATVVAGEDLTAIAADADSLSDLGEAPRRIALADEALPYAALATGSAVVRCDAGTALTGGIAALLRYPRPSAEKPRAAASPSARKAG</sequence>
<reference evidence="1 2" key="1">
    <citation type="submission" date="2016-01" db="EMBL/GenBank/DDBJ databases">
        <title>The new phylogeny of the genus Mycobacterium.</title>
        <authorList>
            <person name="Tarcisio F."/>
            <person name="Conor M."/>
            <person name="Antonella G."/>
            <person name="Elisabetta G."/>
            <person name="Giulia F.S."/>
            <person name="Sara T."/>
            <person name="Anna F."/>
            <person name="Clotilde B."/>
            <person name="Roberto B."/>
            <person name="Veronica D.S."/>
            <person name="Fabio R."/>
            <person name="Monica P."/>
            <person name="Olivier J."/>
            <person name="Enrico T."/>
            <person name="Nicola S."/>
        </authorList>
    </citation>
    <scope>NUCLEOTIDE SEQUENCE [LARGE SCALE GENOMIC DNA]</scope>
    <source>
        <strain evidence="1 2">DSM 45541</strain>
    </source>
</reference>
<evidence type="ECO:0000313" key="2">
    <source>
        <dbReference type="Proteomes" id="UP000193622"/>
    </source>
</evidence>
<accession>A0A1X1WCM8</accession>
<evidence type="ECO:0000313" key="1">
    <source>
        <dbReference type="EMBL" id="ORV84353.1"/>
    </source>
</evidence>
<dbReference type="EMBL" id="LQPC01000047">
    <property type="protein sequence ID" value="ORV84353.1"/>
    <property type="molecule type" value="Genomic_DNA"/>
</dbReference>